<dbReference type="eggNOG" id="COG0739">
    <property type="taxonomic scope" value="Bacteria"/>
</dbReference>
<dbReference type="AlphaFoldDB" id="D0LVY0"/>
<feature type="chain" id="PRO_5003010625" evidence="1">
    <location>
        <begin position="22"/>
        <end position="353"/>
    </location>
</feature>
<dbReference type="PROSITE" id="PS51257">
    <property type="entry name" value="PROKAR_LIPOPROTEIN"/>
    <property type="match status" value="1"/>
</dbReference>
<dbReference type="GO" id="GO:0004222">
    <property type="term" value="F:metalloendopeptidase activity"/>
    <property type="evidence" value="ECO:0007669"/>
    <property type="project" value="TreeGrafter"/>
</dbReference>
<evidence type="ECO:0000256" key="1">
    <source>
        <dbReference type="SAM" id="SignalP"/>
    </source>
</evidence>
<evidence type="ECO:0000313" key="3">
    <source>
        <dbReference type="EMBL" id="ACY14114.1"/>
    </source>
</evidence>
<evidence type="ECO:0000259" key="2">
    <source>
        <dbReference type="Pfam" id="PF01551"/>
    </source>
</evidence>
<dbReference type="OrthoDB" id="9815245at2"/>
<dbReference type="CDD" id="cd12797">
    <property type="entry name" value="M23_peptidase"/>
    <property type="match status" value="1"/>
</dbReference>
<dbReference type="RefSeq" id="WP_012826723.1">
    <property type="nucleotide sequence ID" value="NC_013440.1"/>
</dbReference>
<proteinExistence type="predicted"/>
<dbReference type="HOGENOM" id="CLU_784740_0_0_7"/>
<protein>
    <submittedName>
        <fullName evidence="3">Peptidase M23</fullName>
    </submittedName>
</protein>
<feature type="domain" description="M23ase beta-sheet core" evidence="2">
    <location>
        <begin position="109"/>
        <end position="207"/>
    </location>
</feature>
<keyword evidence="4" id="KW-1185">Reference proteome</keyword>
<dbReference type="PANTHER" id="PTHR21666">
    <property type="entry name" value="PEPTIDASE-RELATED"/>
    <property type="match status" value="1"/>
</dbReference>
<organism evidence="3 4">
    <name type="scientific">Haliangium ochraceum (strain DSM 14365 / JCM 11303 / SMP-2)</name>
    <dbReference type="NCBI Taxonomy" id="502025"/>
    <lineage>
        <taxon>Bacteria</taxon>
        <taxon>Pseudomonadati</taxon>
        <taxon>Myxococcota</taxon>
        <taxon>Polyangia</taxon>
        <taxon>Haliangiales</taxon>
        <taxon>Kofleriaceae</taxon>
        <taxon>Haliangium</taxon>
    </lineage>
</organism>
<accession>D0LVY0</accession>
<keyword evidence="1" id="KW-0732">Signal</keyword>
<dbReference type="InterPro" id="IPR016047">
    <property type="entry name" value="M23ase_b-sheet_dom"/>
</dbReference>
<dbReference type="PANTHER" id="PTHR21666:SF270">
    <property type="entry name" value="MUREIN HYDROLASE ACTIVATOR ENVC"/>
    <property type="match status" value="1"/>
</dbReference>
<dbReference type="Pfam" id="PF01551">
    <property type="entry name" value="Peptidase_M23"/>
    <property type="match status" value="1"/>
</dbReference>
<gene>
    <name evidence="3" type="ordered locus">Hoch_1563</name>
</gene>
<dbReference type="STRING" id="502025.Hoch_1563"/>
<dbReference type="KEGG" id="hoh:Hoch_1563"/>
<feature type="signal peptide" evidence="1">
    <location>
        <begin position="1"/>
        <end position="21"/>
    </location>
</feature>
<reference evidence="3 4" key="1">
    <citation type="journal article" date="2010" name="Stand. Genomic Sci.">
        <title>Complete genome sequence of Haliangium ochraceum type strain (SMP-2).</title>
        <authorList>
            <consortium name="US DOE Joint Genome Institute (JGI-PGF)"/>
            <person name="Ivanova N."/>
            <person name="Daum C."/>
            <person name="Lang E."/>
            <person name="Abt B."/>
            <person name="Kopitz M."/>
            <person name="Saunders E."/>
            <person name="Lapidus A."/>
            <person name="Lucas S."/>
            <person name="Glavina Del Rio T."/>
            <person name="Nolan M."/>
            <person name="Tice H."/>
            <person name="Copeland A."/>
            <person name="Cheng J.F."/>
            <person name="Chen F."/>
            <person name="Bruce D."/>
            <person name="Goodwin L."/>
            <person name="Pitluck S."/>
            <person name="Mavromatis K."/>
            <person name="Pati A."/>
            <person name="Mikhailova N."/>
            <person name="Chen A."/>
            <person name="Palaniappan K."/>
            <person name="Land M."/>
            <person name="Hauser L."/>
            <person name="Chang Y.J."/>
            <person name="Jeffries C.D."/>
            <person name="Detter J.C."/>
            <person name="Brettin T."/>
            <person name="Rohde M."/>
            <person name="Goker M."/>
            <person name="Bristow J."/>
            <person name="Markowitz V."/>
            <person name="Eisen J.A."/>
            <person name="Hugenholtz P."/>
            <person name="Kyrpides N.C."/>
            <person name="Klenk H.P."/>
        </authorList>
    </citation>
    <scope>NUCLEOTIDE SEQUENCE [LARGE SCALE GENOMIC DNA]</scope>
    <source>
        <strain evidence="4">DSM 14365 / CIP 107738 / JCM 11303 / AJ 13395 / SMP-2</strain>
    </source>
</reference>
<dbReference type="SUPFAM" id="SSF51261">
    <property type="entry name" value="Duplicated hybrid motif"/>
    <property type="match status" value="1"/>
</dbReference>
<sequence>MLNKTYRIVSCGGLAITFAAAALLSGCQMSDELEGEEIAFSEPAVEVYGQTPEFVEGAGDDTLRALVETESTSWVYPFNPTSWTIGFNIYNGYLSSWSSCFQTSMSNLKHAGQDWAGSSTQVVAAIGDGTVVYAANANYPGYVVVIEHALSSAERSALGISSSYIYSMYGHLDAPYVGVGNTVSAGQAIGDLYYQGSNTHLHWEVRTFDISTLCATWYPGPGYTGPGTNATSYGYMHPSNSVAALQGAGNGGGSGCTCYDGLDFNRRQVDPADTHCGFRVCGTTYTLFECGTGGWTNLNASCGGGCTCYEGIDSSGRAVDPADTHCGYRVCGLDNQYYDCQNGGWVGSAESCQ</sequence>
<dbReference type="Proteomes" id="UP000001880">
    <property type="component" value="Chromosome"/>
</dbReference>
<dbReference type="EMBL" id="CP001804">
    <property type="protein sequence ID" value="ACY14114.1"/>
    <property type="molecule type" value="Genomic_DNA"/>
</dbReference>
<name>D0LVY0_HALO1</name>
<evidence type="ECO:0000313" key="4">
    <source>
        <dbReference type="Proteomes" id="UP000001880"/>
    </source>
</evidence>
<dbReference type="InterPro" id="IPR011055">
    <property type="entry name" value="Dup_hybrid_motif"/>
</dbReference>
<dbReference type="InterPro" id="IPR050570">
    <property type="entry name" value="Cell_wall_metabolism_enzyme"/>
</dbReference>
<dbReference type="Gene3D" id="2.70.70.10">
    <property type="entry name" value="Glucose Permease (Domain IIA)"/>
    <property type="match status" value="1"/>
</dbReference>